<evidence type="ECO:0000256" key="3">
    <source>
        <dbReference type="ARBA" id="ARBA00022606"/>
    </source>
</evidence>
<feature type="transmembrane region" description="Helical" evidence="10">
    <location>
        <begin position="129"/>
        <end position="151"/>
    </location>
</feature>
<keyword evidence="4 10" id="KW-0812">Transmembrane</keyword>
<keyword evidence="5 10" id="KW-0552">Olfaction</keyword>
<evidence type="ECO:0000256" key="7">
    <source>
        <dbReference type="ARBA" id="ARBA00023136"/>
    </source>
</evidence>
<keyword evidence="2" id="KW-1003">Cell membrane</keyword>
<evidence type="ECO:0000256" key="2">
    <source>
        <dbReference type="ARBA" id="ARBA00022475"/>
    </source>
</evidence>
<dbReference type="Pfam" id="PF02949">
    <property type="entry name" value="7tm_6"/>
    <property type="match status" value="1"/>
</dbReference>
<evidence type="ECO:0000256" key="4">
    <source>
        <dbReference type="ARBA" id="ARBA00022692"/>
    </source>
</evidence>
<evidence type="ECO:0000256" key="5">
    <source>
        <dbReference type="ARBA" id="ARBA00022725"/>
    </source>
</evidence>
<comment type="caution">
    <text evidence="10">Lacks conserved residue(s) required for the propagation of feature annotation.</text>
</comment>
<evidence type="ECO:0000256" key="6">
    <source>
        <dbReference type="ARBA" id="ARBA00022989"/>
    </source>
</evidence>
<gene>
    <name evidence="11" type="primary">OR25</name>
</gene>
<reference evidence="11" key="1">
    <citation type="submission" date="2014-10" db="EMBL/GenBank/DDBJ databases">
        <authorList>
            <person name="Wang S."/>
            <person name="Zhang Y."/>
        </authorList>
    </citation>
    <scope>NUCLEOTIDE SEQUENCE</scope>
</reference>
<keyword evidence="8 10" id="KW-0675">Receptor</keyword>
<keyword evidence="6 10" id="KW-1133">Transmembrane helix</keyword>
<dbReference type="SMR" id="A0A0H4K7H8"/>
<dbReference type="PANTHER" id="PTHR21137">
    <property type="entry name" value="ODORANT RECEPTOR"/>
    <property type="match status" value="1"/>
</dbReference>
<keyword evidence="3 10" id="KW-0716">Sensory transduction</keyword>
<dbReference type="GO" id="GO:0005549">
    <property type="term" value="F:odorant binding"/>
    <property type="evidence" value="ECO:0007669"/>
    <property type="project" value="InterPro"/>
</dbReference>
<comment type="similarity">
    <text evidence="10">Belongs to the insect chemoreceptor superfamily. Heteromeric odorant receptor channel (TC 1.A.69) family.</text>
</comment>
<dbReference type="GO" id="GO:0004984">
    <property type="term" value="F:olfactory receptor activity"/>
    <property type="evidence" value="ECO:0007669"/>
    <property type="project" value="InterPro"/>
</dbReference>
<feature type="transmembrane region" description="Helical" evidence="10">
    <location>
        <begin position="40"/>
        <end position="61"/>
    </location>
</feature>
<feature type="transmembrane region" description="Helical" evidence="10">
    <location>
        <begin position="273"/>
        <end position="292"/>
    </location>
</feature>
<evidence type="ECO:0000313" key="11">
    <source>
        <dbReference type="EMBL" id="AKO89989.1"/>
    </source>
</evidence>
<dbReference type="AlphaFoldDB" id="A0A0H4K7H8"/>
<dbReference type="GO" id="GO:0005886">
    <property type="term" value="C:plasma membrane"/>
    <property type="evidence" value="ECO:0007669"/>
    <property type="project" value="UniProtKB-SubCell"/>
</dbReference>
<dbReference type="PANTHER" id="PTHR21137:SF35">
    <property type="entry name" value="ODORANT RECEPTOR 19A-RELATED"/>
    <property type="match status" value="1"/>
</dbReference>
<proteinExistence type="evidence at transcript level"/>
<evidence type="ECO:0000256" key="1">
    <source>
        <dbReference type="ARBA" id="ARBA00004651"/>
    </source>
</evidence>
<dbReference type="GO" id="GO:0007165">
    <property type="term" value="P:signal transduction"/>
    <property type="evidence" value="ECO:0007669"/>
    <property type="project" value="UniProtKB-KW"/>
</dbReference>
<feature type="transmembrane region" description="Helical" evidence="10">
    <location>
        <begin position="245"/>
        <end position="267"/>
    </location>
</feature>
<feature type="transmembrane region" description="Helical" evidence="10">
    <location>
        <begin position="181"/>
        <end position="201"/>
    </location>
</feature>
<keyword evidence="9 10" id="KW-0807">Transducer</keyword>
<evidence type="ECO:0000256" key="10">
    <source>
        <dbReference type="RuleBase" id="RU351113"/>
    </source>
</evidence>
<accession>A0A0H4K7H8</accession>
<protein>
    <recommendedName>
        <fullName evidence="10">Odorant receptor</fullName>
    </recommendedName>
</protein>
<keyword evidence="7 10" id="KW-0472">Membrane</keyword>
<name>A0A0H4K7H8_9HYME</name>
<dbReference type="InterPro" id="IPR004117">
    <property type="entry name" value="7tm6_olfct_rcpt"/>
</dbReference>
<evidence type="ECO:0000256" key="8">
    <source>
        <dbReference type="ARBA" id="ARBA00023170"/>
    </source>
</evidence>
<evidence type="ECO:0000256" key="9">
    <source>
        <dbReference type="ARBA" id="ARBA00023224"/>
    </source>
</evidence>
<dbReference type="EMBL" id="KM979241">
    <property type="protein sequence ID" value="AKO89989.1"/>
    <property type="molecule type" value="mRNA"/>
</dbReference>
<comment type="subcellular location">
    <subcellularLocation>
        <location evidence="1 10">Cell membrane</location>
        <topology evidence="1 10">Multi-pass membrane protein</topology>
    </subcellularLocation>
</comment>
<sequence length="376" mass="43124">MIFKATPEFAIAFTKFSTLVGTCWPNYKNAPKWKFVLFQIRWWLTFCLSVSAFLPMCYAAYNHWRNILSFTKSLFDAANTSQTFIKMILSKIHYKRLQYLLYEMENYVTNAREDERELFIVYIKRCGKLHLFVMIFGFMAILIIIVAPIGLPQPFPNIADYPFPVDESPAFELVYAHQSAATLHCLSIPVFDMQIALLLWYSGARLELLAREFKTVTDNKHFVECVKKHQYLLWYIQEIIISSRYILATTSVTCVIAVITSGVHIAGNEPVGFKIPFAGASSIIAIILYISAWPSEHLIHMCEGVGTALYESEWVQNSKALNNSMLIVMHRAQKPSTIEVIGVMPILSLPYYATFLSKTFSYFTTLRVLLSKVEMD</sequence>
<reference evidence="11" key="2">
    <citation type="journal article" date="2015" name="Int. J. Biol. Sci.">
        <title>Identification and Expression Analysis of Putative Chemosensory Receptor Genes in Microplitis mediator by Antennal Transcriptome Screening.</title>
        <authorList>
            <person name="Wang S.N."/>
            <person name="Peng Y."/>
            <person name="Lu Z.Y."/>
            <person name="Dhiloo K.H."/>
            <person name="Gu S.H."/>
            <person name="Li R.J."/>
            <person name="Zhou J.J."/>
            <person name="Zhang Y.J."/>
            <person name="Guo Y.Y."/>
        </authorList>
    </citation>
    <scope>NUCLEOTIDE SEQUENCE</scope>
</reference>
<organism evidence="11">
    <name type="scientific">Microplitis mediator</name>
    <dbReference type="NCBI Taxonomy" id="375433"/>
    <lineage>
        <taxon>Eukaryota</taxon>
        <taxon>Metazoa</taxon>
        <taxon>Ecdysozoa</taxon>
        <taxon>Arthropoda</taxon>
        <taxon>Hexapoda</taxon>
        <taxon>Insecta</taxon>
        <taxon>Pterygota</taxon>
        <taxon>Neoptera</taxon>
        <taxon>Endopterygota</taxon>
        <taxon>Hymenoptera</taxon>
        <taxon>Apocrita</taxon>
        <taxon>Ichneumonoidea</taxon>
        <taxon>Braconidae</taxon>
        <taxon>Microgastrinae</taxon>
        <taxon>Microplitis</taxon>
    </lineage>
</organism>